<comment type="similarity">
    <text evidence="2">Belongs to the uracil-DNA glycosylase (UDG) superfamily. Type 4 (UDGa) family.</text>
</comment>
<dbReference type="InterPro" id="IPR051536">
    <property type="entry name" value="UDG_Type-4/5"/>
</dbReference>
<keyword evidence="9" id="KW-0408">Iron</keyword>
<dbReference type="STRING" id="34004.SAMN04488021_1696"/>
<keyword evidence="8" id="KW-0378">Hydrolase</keyword>
<dbReference type="OrthoDB" id="5290748at2"/>
<gene>
    <name evidence="13" type="ORF">SAMN04488021_1696</name>
</gene>
<dbReference type="NCBIfam" id="TIGR00758">
    <property type="entry name" value="UDG_fam4"/>
    <property type="match status" value="1"/>
</dbReference>
<keyword evidence="7" id="KW-0227">DNA damage</keyword>
<keyword evidence="10" id="KW-0411">Iron-sulfur</keyword>
<evidence type="ECO:0000256" key="2">
    <source>
        <dbReference type="ARBA" id="ARBA00006521"/>
    </source>
</evidence>
<dbReference type="GO" id="GO:0051539">
    <property type="term" value="F:4 iron, 4 sulfur cluster binding"/>
    <property type="evidence" value="ECO:0007669"/>
    <property type="project" value="UniProtKB-KW"/>
</dbReference>
<sequence length="274" mass="29659">MTADPTYRGFALDAETALALLQWQAELGADEPCLDAPLDRYDLSERTAAVPAAAAPPPPRDEAEDMVARAEAMAAGASSLSQLAAAQEAFDGIELKKGARNFCFADGNSAARVMVIGEAPGEEEDRQGRPFVGRAGQLLDRMFAAIGLSREAVDAEKALYITNVLTWRPPGNRRPEPAEIAVMLPFLRRHVELAQPELLVLMGNTPCMAALNRQGILKLRGHWTEAFGLPALPMTHPSYLLRTPAAKREAWADLLSLSARLDVERLAIRTPLLG</sequence>
<dbReference type="EC" id="3.2.2.27" evidence="3"/>
<dbReference type="PANTHER" id="PTHR33693:SF1">
    <property type="entry name" value="TYPE-4 URACIL-DNA GLYCOSYLASE"/>
    <property type="match status" value="1"/>
</dbReference>
<evidence type="ECO:0000256" key="9">
    <source>
        <dbReference type="ARBA" id="ARBA00023004"/>
    </source>
</evidence>
<keyword evidence="14" id="KW-1185">Reference proteome</keyword>
<reference evidence="13 14" key="1">
    <citation type="submission" date="2016-10" db="EMBL/GenBank/DDBJ databases">
        <authorList>
            <person name="de Groot N.N."/>
        </authorList>
    </citation>
    <scope>NUCLEOTIDE SEQUENCE [LARGE SCALE GENOMIC DNA]</scope>
    <source>
        <strain evidence="13 14">DSM 8537</strain>
    </source>
</reference>
<evidence type="ECO:0000256" key="11">
    <source>
        <dbReference type="ARBA" id="ARBA00023204"/>
    </source>
</evidence>
<dbReference type="AlphaFoldDB" id="A0A1I3FDS7"/>
<organism evidence="13 14">
    <name type="scientific">Paracoccus aminovorans</name>
    <dbReference type="NCBI Taxonomy" id="34004"/>
    <lineage>
        <taxon>Bacteria</taxon>
        <taxon>Pseudomonadati</taxon>
        <taxon>Pseudomonadota</taxon>
        <taxon>Alphaproteobacteria</taxon>
        <taxon>Rhodobacterales</taxon>
        <taxon>Paracoccaceae</taxon>
        <taxon>Paracoccus</taxon>
    </lineage>
</organism>
<accession>A0A1I3FDS7</accession>
<keyword evidence="6" id="KW-0479">Metal-binding</keyword>
<evidence type="ECO:0000256" key="10">
    <source>
        <dbReference type="ARBA" id="ARBA00023014"/>
    </source>
</evidence>
<evidence type="ECO:0000313" key="13">
    <source>
        <dbReference type="EMBL" id="SFI09292.1"/>
    </source>
</evidence>
<dbReference type="RefSeq" id="WP_074971207.1">
    <property type="nucleotide sequence ID" value="NZ_CBCRYP010000085.1"/>
</dbReference>
<dbReference type="EMBL" id="FOPU01000069">
    <property type="protein sequence ID" value="SFI09292.1"/>
    <property type="molecule type" value="Genomic_DNA"/>
</dbReference>
<dbReference type="InterPro" id="IPR036895">
    <property type="entry name" value="Uracil-DNA_glycosylase-like_sf"/>
</dbReference>
<evidence type="ECO:0000313" key="14">
    <source>
        <dbReference type="Proteomes" id="UP000183635"/>
    </source>
</evidence>
<dbReference type="SMART" id="SM00987">
    <property type="entry name" value="UreE_C"/>
    <property type="match status" value="1"/>
</dbReference>
<proteinExistence type="inferred from homology"/>
<dbReference type="PANTHER" id="PTHR33693">
    <property type="entry name" value="TYPE-5 URACIL-DNA GLYCOSYLASE"/>
    <property type="match status" value="1"/>
</dbReference>
<name>A0A1I3FDS7_9RHOB</name>
<evidence type="ECO:0000259" key="12">
    <source>
        <dbReference type="SMART" id="SM00986"/>
    </source>
</evidence>
<dbReference type="GO" id="GO:0046872">
    <property type="term" value="F:metal ion binding"/>
    <property type="evidence" value="ECO:0007669"/>
    <property type="project" value="UniProtKB-KW"/>
</dbReference>
<dbReference type="InterPro" id="IPR005122">
    <property type="entry name" value="Uracil-DNA_glycosylase-like"/>
</dbReference>
<protein>
    <recommendedName>
        <fullName evidence="4">Type-4 uracil-DNA glycosylase</fullName>
        <ecNumber evidence="3">3.2.2.27</ecNumber>
    </recommendedName>
</protein>
<feature type="domain" description="Uracil-DNA glycosylase-like" evidence="12">
    <location>
        <begin position="104"/>
        <end position="255"/>
    </location>
</feature>
<dbReference type="GO" id="GO:0006281">
    <property type="term" value="P:DNA repair"/>
    <property type="evidence" value="ECO:0007669"/>
    <property type="project" value="UniProtKB-KW"/>
</dbReference>
<dbReference type="GO" id="GO:0004844">
    <property type="term" value="F:uracil DNA N-glycosylase activity"/>
    <property type="evidence" value="ECO:0007669"/>
    <property type="project" value="UniProtKB-EC"/>
</dbReference>
<evidence type="ECO:0000256" key="7">
    <source>
        <dbReference type="ARBA" id="ARBA00022763"/>
    </source>
</evidence>
<evidence type="ECO:0000256" key="5">
    <source>
        <dbReference type="ARBA" id="ARBA00022485"/>
    </source>
</evidence>
<dbReference type="Pfam" id="PF03167">
    <property type="entry name" value="UDG"/>
    <property type="match status" value="1"/>
</dbReference>
<evidence type="ECO:0000256" key="6">
    <source>
        <dbReference type="ARBA" id="ARBA00022723"/>
    </source>
</evidence>
<evidence type="ECO:0000256" key="1">
    <source>
        <dbReference type="ARBA" id="ARBA00001400"/>
    </source>
</evidence>
<evidence type="ECO:0000256" key="8">
    <source>
        <dbReference type="ARBA" id="ARBA00022801"/>
    </source>
</evidence>
<dbReference type="Proteomes" id="UP000183635">
    <property type="component" value="Unassembled WGS sequence"/>
</dbReference>
<dbReference type="Gene3D" id="3.40.470.10">
    <property type="entry name" value="Uracil-DNA glycosylase-like domain"/>
    <property type="match status" value="1"/>
</dbReference>
<dbReference type="SUPFAM" id="SSF52141">
    <property type="entry name" value="Uracil-DNA glycosylase-like"/>
    <property type="match status" value="1"/>
</dbReference>
<dbReference type="SMART" id="SM00986">
    <property type="entry name" value="UDG"/>
    <property type="match status" value="1"/>
</dbReference>
<dbReference type="CDD" id="cd10030">
    <property type="entry name" value="UDG-F4_TTUDGA_SPO1dp_like"/>
    <property type="match status" value="1"/>
</dbReference>
<dbReference type="InterPro" id="IPR005273">
    <property type="entry name" value="Ura-DNA_glyco_family4"/>
</dbReference>
<keyword evidence="11" id="KW-0234">DNA repair</keyword>
<comment type="catalytic activity">
    <reaction evidence="1">
        <text>Hydrolyzes single-stranded DNA or mismatched double-stranded DNA and polynucleotides, releasing free uracil.</text>
        <dbReference type="EC" id="3.2.2.27"/>
    </reaction>
</comment>
<keyword evidence="5" id="KW-0004">4Fe-4S</keyword>
<evidence type="ECO:0000256" key="4">
    <source>
        <dbReference type="ARBA" id="ARBA00019403"/>
    </source>
</evidence>
<evidence type="ECO:0000256" key="3">
    <source>
        <dbReference type="ARBA" id="ARBA00012030"/>
    </source>
</evidence>